<proteinExistence type="predicted"/>
<evidence type="ECO:0000313" key="2">
    <source>
        <dbReference type="EMBL" id="QQP10897.1"/>
    </source>
</evidence>
<keyword evidence="3" id="KW-1185">Reference proteome</keyword>
<dbReference type="Pfam" id="PF10543">
    <property type="entry name" value="ORF6N"/>
    <property type="match status" value="1"/>
</dbReference>
<evidence type="ECO:0000259" key="1">
    <source>
        <dbReference type="Pfam" id="PF10543"/>
    </source>
</evidence>
<accession>A0ABX7AN16</accession>
<name>A0ABX7AN16_9BACI</name>
<organism evidence="2 3">
    <name type="scientific">Lysinibacillus agricola</name>
    <dbReference type="NCBI Taxonomy" id="2590012"/>
    <lineage>
        <taxon>Bacteria</taxon>
        <taxon>Bacillati</taxon>
        <taxon>Bacillota</taxon>
        <taxon>Bacilli</taxon>
        <taxon>Bacillales</taxon>
        <taxon>Bacillaceae</taxon>
        <taxon>Lysinibacillus</taxon>
    </lineage>
</organism>
<dbReference type="RefSeq" id="WP_075807288.1">
    <property type="nucleotide sequence ID" value="NZ_CP067341.1"/>
</dbReference>
<gene>
    <name evidence="2" type="ORF">FJQ98_16765</name>
</gene>
<evidence type="ECO:0000313" key="3">
    <source>
        <dbReference type="Proteomes" id="UP000596049"/>
    </source>
</evidence>
<dbReference type="EMBL" id="CP067341">
    <property type="protein sequence ID" value="QQP10897.1"/>
    <property type="molecule type" value="Genomic_DNA"/>
</dbReference>
<sequence length="303" mass="35205">MSNLAIKETVKVMRIEIPNIHGGFGVDKKSILAKHIAEIHSKRLAKVNEAINNNRKRFKDNIDIIDAKNSVLFMDSLIEHNIFTKQSISNSTNIYLLSERGYAKLVKIFDDDKSWDLYDELLNEYFELRDGNIIPINNQPSTELQVLQGIVNNMVEQEKKMLEVNDKVLTLETEFNKETVSEGYKTNDNIARHFGLYSLKSKPHFNFIDAIAKHLRIYNTIIGYKDEYVNVIRTTVHGGNVGTAVYYSDKALEMMNDFLENELYLDVDYYKRGTRNGKFKEAYFELSGKTYKFNENTYKKYLS</sequence>
<dbReference type="InterPro" id="IPR018873">
    <property type="entry name" value="KilA-N_DNA-bd_domain"/>
</dbReference>
<protein>
    <submittedName>
        <fullName evidence="2">ORF6N domain-containing protein</fullName>
    </submittedName>
</protein>
<reference evidence="2 3" key="1">
    <citation type="submission" date="2020-01" db="EMBL/GenBank/DDBJ databases">
        <authorList>
            <person name="Liu G."/>
            <person name="Liu B."/>
        </authorList>
    </citation>
    <scope>NUCLEOTIDE SEQUENCE [LARGE SCALE GENOMIC DNA]</scope>
    <source>
        <strain evidence="2 3">FJAT-51161</strain>
    </source>
</reference>
<feature type="domain" description="KilA-N DNA-binding" evidence="1">
    <location>
        <begin position="28"/>
        <end position="108"/>
    </location>
</feature>
<dbReference type="Proteomes" id="UP000596049">
    <property type="component" value="Chromosome"/>
</dbReference>